<dbReference type="EMBL" id="BAAAES010000026">
    <property type="protein sequence ID" value="GAA0679733.1"/>
    <property type="molecule type" value="Genomic_DNA"/>
</dbReference>
<feature type="chain" id="PRO_5045784664" description="Thioredoxin-like fold domain-containing protein" evidence="1">
    <location>
        <begin position="21"/>
        <end position="247"/>
    </location>
</feature>
<feature type="domain" description="Thioredoxin-like fold" evidence="2">
    <location>
        <begin position="54"/>
        <end position="243"/>
    </location>
</feature>
<dbReference type="Pfam" id="PF13462">
    <property type="entry name" value="Thioredoxin_4"/>
    <property type="match status" value="1"/>
</dbReference>
<proteinExistence type="predicted"/>
<protein>
    <recommendedName>
        <fullName evidence="2">Thioredoxin-like fold domain-containing protein</fullName>
    </recommendedName>
</protein>
<accession>A0ABP3TBZ8</accession>
<dbReference type="Gene3D" id="3.40.30.10">
    <property type="entry name" value="Glutaredoxin"/>
    <property type="match status" value="1"/>
</dbReference>
<dbReference type="SUPFAM" id="SSF52833">
    <property type="entry name" value="Thioredoxin-like"/>
    <property type="match status" value="1"/>
</dbReference>
<gene>
    <name evidence="3" type="ORF">GCM10009102_35540</name>
</gene>
<evidence type="ECO:0000259" key="2">
    <source>
        <dbReference type="Pfam" id="PF13462"/>
    </source>
</evidence>
<name>A0ABP3TBZ8_9SPHN</name>
<evidence type="ECO:0000313" key="4">
    <source>
        <dbReference type="Proteomes" id="UP001500238"/>
    </source>
</evidence>
<dbReference type="InterPro" id="IPR012336">
    <property type="entry name" value="Thioredoxin-like_fold"/>
</dbReference>
<evidence type="ECO:0000313" key="3">
    <source>
        <dbReference type="EMBL" id="GAA0679733.1"/>
    </source>
</evidence>
<dbReference type="PROSITE" id="PS51257">
    <property type="entry name" value="PROKAR_LIPOPROTEIN"/>
    <property type="match status" value="1"/>
</dbReference>
<evidence type="ECO:0000256" key="1">
    <source>
        <dbReference type="SAM" id="SignalP"/>
    </source>
</evidence>
<sequence>MERNVMKLLASLLVLPLALAGCSKETGTPSAPASPVAAVSAPAGQNWTDTVSRTEQGTIVGNPNAPIKLVEYGSRLCPTCGALARESFGPLMNTYVKSGKVSFEYREFLVHGAPDLPPALLGNCTEPAAFFPILDQMYQAQDGFNTKLQAMPQPMQAQLQAAKPVDAIRIMAEQMGLVDFAKQRGIPEAKARACLADMTQIDRWTKQTQDKSADGTVSGTPTLILNGKKADAVTWGQLEPLLKAAGA</sequence>
<dbReference type="Gene3D" id="1.10.40.110">
    <property type="match status" value="1"/>
</dbReference>
<feature type="signal peptide" evidence="1">
    <location>
        <begin position="1"/>
        <end position="20"/>
    </location>
</feature>
<organism evidence="3 4">
    <name type="scientific">Sphingomonas insulae</name>
    <dbReference type="NCBI Taxonomy" id="424800"/>
    <lineage>
        <taxon>Bacteria</taxon>
        <taxon>Pseudomonadati</taxon>
        <taxon>Pseudomonadota</taxon>
        <taxon>Alphaproteobacteria</taxon>
        <taxon>Sphingomonadales</taxon>
        <taxon>Sphingomonadaceae</taxon>
        <taxon>Sphingomonas</taxon>
    </lineage>
</organism>
<keyword evidence="4" id="KW-1185">Reference proteome</keyword>
<keyword evidence="1" id="KW-0732">Signal</keyword>
<comment type="caution">
    <text evidence="3">The sequence shown here is derived from an EMBL/GenBank/DDBJ whole genome shotgun (WGS) entry which is preliminary data.</text>
</comment>
<dbReference type="Proteomes" id="UP001500238">
    <property type="component" value="Unassembled WGS sequence"/>
</dbReference>
<reference evidence="4" key="1">
    <citation type="journal article" date="2019" name="Int. J. Syst. Evol. Microbiol.">
        <title>The Global Catalogue of Microorganisms (GCM) 10K type strain sequencing project: providing services to taxonomists for standard genome sequencing and annotation.</title>
        <authorList>
            <consortium name="The Broad Institute Genomics Platform"/>
            <consortium name="The Broad Institute Genome Sequencing Center for Infectious Disease"/>
            <person name="Wu L."/>
            <person name="Ma J."/>
        </authorList>
    </citation>
    <scope>NUCLEOTIDE SEQUENCE [LARGE SCALE GENOMIC DNA]</scope>
    <source>
        <strain evidence="4">JCM 14603</strain>
    </source>
</reference>
<dbReference type="InterPro" id="IPR036249">
    <property type="entry name" value="Thioredoxin-like_sf"/>
</dbReference>